<dbReference type="Proteomes" id="UP000316714">
    <property type="component" value="Unassembled WGS sequence"/>
</dbReference>
<dbReference type="EC" id="4.2.1.151" evidence="4"/>
<name>A0A5C5VAN1_9BACT</name>
<comment type="similarity">
    <text evidence="4">Belongs to the MqnA/MqnD family. MqnA subfamily.</text>
</comment>
<dbReference type="PANTHER" id="PTHR37690">
    <property type="entry name" value="CHORISMATE DEHYDRATASE"/>
    <property type="match status" value="1"/>
</dbReference>
<comment type="pathway">
    <text evidence="1 4">Quinol/quinone metabolism; menaquinone biosynthesis.</text>
</comment>
<organism evidence="5 6">
    <name type="scientific">Posidoniimonas corsicana</name>
    <dbReference type="NCBI Taxonomy" id="1938618"/>
    <lineage>
        <taxon>Bacteria</taxon>
        <taxon>Pseudomonadati</taxon>
        <taxon>Planctomycetota</taxon>
        <taxon>Planctomycetia</taxon>
        <taxon>Pirellulales</taxon>
        <taxon>Lacipirellulaceae</taxon>
        <taxon>Posidoniimonas</taxon>
    </lineage>
</organism>
<evidence type="ECO:0000313" key="5">
    <source>
        <dbReference type="EMBL" id="TWT35664.1"/>
    </source>
</evidence>
<comment type="function">
    <text evidence="4">Catalyzes the dehydration of chorismate into 3-[(1-carboxyvinyl)oxy]benzoate, a step in the biosynthesis of menaquinone (MK, vitamin K2).</text>
</comment>
<keyword evidence="3 4" id="KW-0456">Lyase</keyword>
<accession>A0A5C5VAN1</accession>
<evidence type="ECO:0000256" key="4">
    <source>
        <dbReference type="HAMAP-Rule" id="MF_00995"/>
    </source>
</evidence>
<dbReference type="EMBL" id="SIHJ01000001">
    <property type="protein sequence ID" value="TWT35664.1"/>
    <property type="molecule type" value="Genomic_DNA"/>
</dbReference>
<dbReference type="GO" id="GO:0016836">
    <property type="term" value="F:hydro-lyase activity"/>
    <property type="evidence" value="ECO:0007669"/>
    <property type="project" value="UniProtKB-UniRule"/>
</dbReference>
<protein>
    <recommendedName>
        <fullName evidence="4">Chorismate dehydratase</fullName>
        <ecNumber evidence="4">4.2.1.151</ecNumber>
    </recommendedName>
    <alternativeName>
        <fullName evidence="4">Menaquinone biosynthetic enzyme MqnA</fullName>
    </alternativeName>
</protein>
<dbReference type="InterPro" id="IPR003773">
    <property type="entry name" value="Menaquinone_biosynth"/>
</dbReference>
<dbReference type="Pfam" id="PF02621">
    <property type="entry name" value="VitK2_biosynth"/>
    <property type="match status" value="1"/>
</dbReference>
<evidence type="ECO:0000256" key="2">
    <source>
        <dbReference type="ARBA" id="ARBA00022428"/>
    </source>
</evidence>
<dbReference type="CDD" id="cd13634">
    <property type="entry name" value="PBP2_Sco4506"/>
    <property type="match status" value="1"/>
</dbReference>
<dbReference type="RefSeq" id="WP_146562010.1">
    <property type="nucleotide sequence ID" value="NZ_SIHJ01000001.1"/>
</dbReference>
<dbReference type="AlphaFoldDB" id="A0A5C5VAN1"/>
<reference evidence="5 6" key="1">
    <citation type="submission" date="2019-02" db="EMBL/GenBank/DDBJ databases">
        <title>Deep-cultivation of Planctomycetes and their phenomic and genomic characterization uncovers novel biology.</title>
        <authorList>
            <person name="Wiegand S."/>
            <person name="Jogler M."/>
            <person name="Boedeker C."/>
            <person name="Pinto D."/>
            <person name="Vollmers J."/>
            <person name="Rivas-Marin E."/>
            <person name="Kohn T."/>
            <person name="Peeters S.H."/>
            <person name="Heuer A."/>
            <person name="Rast P."/>
            <person name="Oberbeckmann S."/>
            <person name="Bunk B."/>
            <person name="Jeske O."/>
            <person name="Meyerdierks A."/>
            <person name="Storesund J.E."/>
            <person name="Kallscheuer N."/>
            <person name="Luecker S."/>
            <person name="Lage O.M."/>
            <person name="Pohl T."/>
            <person name="Merkel B.J."/>
            <person name="Hornburger P."/>
            <person name="Mueller R.-W."/>
            <person name="Bruemmer F."/>
            <person name="Labrenz M."/>
            <person name="Spormann A.M."/>
            <person name="Op Den Camp H."/>
            <person name="Overmann J."/>
            <person name="Amann R."/>
            <person name="Jetten M.S.M."/>
            <person name="Mascher T."/>
            <person name="Medema M.H."/>
            <person name="Devos D.P."/>
            <person name="Kaster A.-K."/>
            <person name="Ovreas L."/>
            <person name="Rohde M."/>
            <person name="Galperin M.Y."/>
            <person name="Jogler C."/>
        </authorList>
    </citation>
    <scope>NUCLEOTIDE SEQUENCE [LARGE SCALE GENOMIC DNA]</scope>
    <source>
        <strain evidence="5 6">KOR34</strain>
    </source>
</reference>
<comment type="catalytic activity">
    <reaction evidence="4">
        <text>chorismate = 3-[(1-carboxyvinyl)-oxy]benzoate + H2O</text>
        <dbReference type="Rhea" id="RHEA:40051"/>
        <dbReference type="ChEBI" id="CHEBI:15377"/>
        <dbReference type="ChEBI" id="CHEBI:29748"/>
        <dbReference type="ChEBI" id="CHEBI:76981"/>
        <dbReference type="EC" id="4.2.1.151"/>
    </reaction>
</comment>
<keyword evidence="2 4" id="KW-0474">Menaquinone biosynthesis</keyword>
<dbReference type="SUPFAM" id="SSF53850">
    <property type="entry name" value="Periplasmic binding protein-like II"/>
    <property type="match status" value="1"/>
</dbReference>
<dbReference type="PANTHER" id="PTHR37690:SF1">
    <property type="entry name" value="CHORISMATE DEHYDRATASE"/>
    <property type="match status" value="1"/>
</dbReference>
<dbReference type="Gene3D" id="3.40.190.10">
    <property type="entry name" value="Periplasmic binding protein-like II"/>
    <property type="match status" value="2"/>
</dbReference>
<evidence type="ECO:0000256" key="3">
    <source>
        <dbReference type="ARBA" id="ARBA00023239"/>
    </source>
</evidence>
<dbReference type="HAMAP" id="MF_00995">
    <property type="entry name" value="MqnA"/>
    <property type="match status" value="1"/>
</dbReference>
<sequence length="265" mass="28632">MTPAPLTDARLRIGAVNYLNSKPLVCGLTAYAPNCQLLFDLPSRLADSLSAGRLDVALIPTVEYLRAADYQIVSDACVASSDLVRSVKVYFRTTPERVTSLALDEGSRTSAALAQVLLAMRHNRRPRLSPLPIGDCAEAAEADAVLIIGDRAMSPPPTGFKSEWDLGAEWRRETGLPFVFACWAAPRTGEAAALAPALAAARDQGVGELPQIAAREAPKLGLTVDSAHEYLCQHLHYRLGGEERRAIELFESHCRELGLVTPVEC</sequence>
<dbReference type="InterPro" id="IPR030868">
    <property type="entry name" value="MqnA"/>
</dbReference>
<evidence type="ECO:0000256" key="1">
    <source>
        <dbReference type="ARBA" id="ARBA00004863"/>
    </source>
</evidence>
<dbReference type="OrthoDB" id="9810112at2"/>
<evidence type="ECO:0000313" key="6">
    <source>
        <dbReference type="Proteomes" id="UP000316714"/>
    </source>
</evidence>
<comment type="caution">
    <text evidence="5">The sequence shown here is derived from an EMBL/GenBank/DDBJ whole genome shotgun (WGS) entry which is preliminary data.</text>
</comment>
<keyword evidence="6" id="KW-1185">Reference proteome</keyword>
<proteinExistence type="inferred from homology"/>
<dbReference type="GO" id="GO:0009234">
    <property type="term" value="P:menaquinone biosynthetic process"/>
    <property type="evidence" value="ECO:0007669"/>
    <property type="project" value="UniProtKB-UniRule"/>
</dbReference>
<gene>
    <name evidence="4 5" type="primary">mqnA</name>
    <name evidence="5" type="ORF">KOR34_05580</name>
</gene>
<dbReference type="UniPathway" id="UPA00079"/>